<evidence type="ECO:0000313" key="2">
    <source>
        <dbReference type="EMBL" id="OOV80006.1"/>
    </source>
</evidence>
<feature type="transmembrane region" description="Helical" evidence="1">
    <location>
        <begin position="66"/>
        <end position="83"/>
    </location>
</feature>
<evidence type="ECO:0000313" key="3">
    <source>
        <dbReference type="Proteomes" id="UP000191160"/>
    </source>
</evidence>
<keyword evidence="1" id="KW-0812">Transmembrane</keyword>
<proteinExistence type="predicted"/>
<dbReference type="AlphaFoldDB" id="A0A1T1GR21"/>
<protein>
    <recommendedName>
        <fullName evidence="4">FUSC family protein</fullName>
    </recommendedName>
</protein>
<gene>
    <name evidence="2" type="ORF">B1202_14820</name>
</gene>
<keyword evidence="1" id="KW-0472">Membrane</keyword>
<dbReference type="EMBL" id="MVKX01000011">
    <property type="protein sequence ID" value="OOV80006.1"/>
    <property type="molecule type" value="Genomic_DNA"/>
</dbReference>
<sequence>MPKLINSPIASSRRLALPAPRVKESVAELKHLLNQQSHILIVSIATCIGAIFALFIAYTLHLQPTLLNILGLCAIPFALSLSLRQVYIHTLLNMEHDD</sequence>
<dbReference type="RefSeq" id="WP_078191368.1">
    <property type="nucleotide sequence ID" value="NZ_JAMCOZ010000025.1"/>
</dbReference>
<organism evidence="2 3">
    <name type="scientific">Acinetobacter amyesii</name>
    <dbReference type="NCBI Taxonomy" id="2942470"/>
    <lineage>
        <taxon>Bacteria</taxon>
        <taxon>Pseudomonadati</taxon>
        <taxon>Pseudomonadota</taxon>
        <taxon>Gammaproteobacteria</taxon>
        <taxon>Moraxellales</taxon>
        <taxon>Moraxellaceae</taxon>
        <taxon>Acinetobacter</taxon>
    </lineage>
</organism>
<keyword evidence="1" id="KW-1133">Transmembrane helix</keyword>
<keyword evidence="3" id="KW-1185">Reference proteome</keyword>
<evidence type="ECO:0008006" key="4">
    <source>
        <dbReference type="Google" id="ProtNLM"/>
    </source>
</evidence>
<comment type="caution">
    <text evidence="2">The sequence shown here is derived from an EMBL/GenBank/DDBJ whole genome shotgun (WGS) entry which is preliminary data.</text>
</comment>
<reference evidence="2 3" key="1">
    <citation type="submission" date="2017-02" db="EMBL/GenBank/DDBJ databases">
        <title>Acinetobacter sp. ANC 4945, whole genome shotgun sequencing project.</title>
        <authorList>
            <person name="Radolfova-Krizova L."/>
            <person name="Al Atrouni A."/>
            <person name="Nemec A."/>
        </authorList>
    </citation>
    <scope>NUCLEOTIDE SEQUENCE [LARGE SCALE GENOMIC DNA]</scope>
    <source>
        <strain evidence="2 3">ANC 4945</strain>
    </source>
</reference>
<evidence type="ECO:0000256" key="1">
    <source>
        <dbReference type="SAM" id="Phobius"/>
    </source>
</evidence>
<accession>A0A1T1GR21</accession>
<feature type="transmembrane region" description="Helical" evidence="1">
    <location>
        <begin position="39"/>
        <end position="60"/>
    </location>
</feature>
<dbReference type="Proteomes" id="UP000191160">
    <property type="component" value="Unassembled WGS sequence"/>
</dbReference>
<name>A0A1T1GR21_9GAMM</name>